<dbReference type="EMBL" id="JARPUR010000002">
    <property type="protein sequence ID" value="KAK4883291.1"/>
    <property type="molecule type" value="Genomic_DNA"/>
</dbReference>
<comment type="caution">
    <text evidence="8">The sequence shown here is derived from an EMBL/GenBank/DDBJ whole genome shotgun (WGS) entry which is preliminary data.</text>
</comment>
<dbReference type="AlphaFoldDB" id="A0AAN7SBJ0"/>
<keyword evidence="5 6" id="KW-0472">Membrane</keyword>
<evidence type="ECO:0000256" key="3">
    <source>
        <dbReference type="ARBA" id="ARBA00022692"/>
    </source>
</evidence>
<evidence type="ECO:0000256" key="1">
    <source>
        <dbReference type="ARBA" id="ARBA00004127"/>
    </source>
</evidence>
<dbReference type="InterPro" id="IPR019402">
    <property type="entry name" value="CWH43_N"/>
</dbReference>
<keyword evidence="4 6" id="KW-1133">Transmembrane helix</keyword>
<keyword evidence="9" id="KW-1185">Reference proteome</keyword>
<sequence length="303" mass="34466">MKVSANHHVTNVMAMNPLSVTTIRSLLTQLTIMETFRGAVQNGVFQTARKKISDKCSFTQNFKLHYWPRIMCFWFLISLIITYSMSVGSMHAYKIFPYISDTGTYPPESCIFGQLINLGTLLMVLNMYLRYRQVGLVSKLHDIECSKLNSSSMWCAMIGCLGLSIVANFQKTNMRGIHFLGADMVLGGGVLYTILQTQISYSFRNLETKPNHCGISIKTIILRIIITILCVILFFILIFCGYASEKDYEGDLIWWTPNDSGYIPHIFATISEWLIIILISVFLLSYTNEFKSLSYVGIDIEIK</sequence>
<accession>A0AAN7SBJ0</accession>
<dbReference type="PANTHER" id="PTHR21324:SF2">
    <property type="entry name" value="EG:22E5.9 PROTEIN"/>
    <property type="match status" value="1"/>
</dbReference>
<feature type="transmembrane region" description="Helical" evidence="6">
    <location>
        <begin position="262"/>
        <end position="284"/>
    </location>
</feature>
<evidence type="ECO:0000313" key="9">
    <source>
        <dbReference type="Proteomes" id="UP001353858"/>
    </source>
</evidence>
<gene>
    <name evidence="8" type="ORF">RN001_006610</name>
</gene>
<feature type="domain" description="CWH43-like N-terminal" evidence="7">
    <location>
        <begin position="66"/>
        <end position="292"/>
    </location>
</feature>
<reference evidence="9" key="1">
    <citation type="submission" date="2023-01" db="EMBL/GenBank/DDBJ databases">
        <title>Key to firefly adult light organ development and bioluminescence: homeobox transcription factors regulate luciferase expression and transportation to peroxisome.</title>
        <authorList>
            <person name="Fu X."/>
        </authorList>
    </citation>
    <scope>NUCLEOTIDE SEQUENCE [LARGE SCALE GENOMIC DNA]</scope>
</reference>
<evidence type="ECO:0000256" key="4">
    <source>
        <dbReference type="ARBA" id="ARBA00022989"/>
    </source>
</evidence>
<dbReference type="InterPro" id="IPR050911">
    <property type="entry name" value="DRAM/TMEM150_Autophagy_Mod"/>
</dbReference>
<feature type="transmembrane region" description="Helical" evidence="6">
    <location>
        <begin position="111"/>
        <end position="131"/>
    </location>
</feature>
<dbReference type="Pfam" id="PF10277">
    <property type="entry name" value="Frag1"/>
    <property type="match status" value="1"/>
</dbReference>
<evidence type="ECO:0000259" key="7">
    <source>
        <dbReference type="Pfam" id="PF10277"/>
    </source>
</evidence>
<dbReference type="Proteomes" id="UP001353858">
    <property type="component" value="Unassembled WGS sequence"/>
</dbReference>
<comment type="similarity">
    <text evidence="2">Belongs to the DRAM/TMEM150 family.</text>
</comment>
<keyword evidence="3 6" id="KW-0812">Transmembrane</keyword>
<proteinExistence type="inferred from homology"/>
<comment type="subcellular location">
    <subcellularLocation>
        <location evidence="1">Endomembrane system</location>
        <topology evidence="1">Multi-pass membrane protein</topology>
    </subcellularLocation>
</comment>
<evidence type="ECO:0000256" key="6">
    <source>
        <dbReference type="SAM" id="Phobius"/>
    </source>
</evidence>
<protein>
    <recommendedName>
        <fullName evidence="7">CWH43-like N-terminal domain-containing protein</fullName>
    </recommendedName>
</protein>
<evidence type="ECO:0000256" key="2">
    <source>
        <dbReference type="ARBA" id="ARBA00006565"/>
    </source>
</evidence>
<dbReference type="PANTHER" id="PTHR21324">
    <property type="entry name" value="FASTING-INDUCIBLE INTEGRAL MEMBRANE PROTEIN TM6P1-RELATED"/>
    <property type="match status" value="1"/>
</dbReference>
<organism evidence="8 9">
    <name type="scientific">Aquatica leii</name>
    <dbReference type="NCBI Taxonomy" id="1421715"/>
    <lineage>
        <taxon>Eukaryota</taxon>
        <taxon>Metazoa</taxon>
        <taxon>Ecdysozoa</taxon>
        <taxon>Arthropoda</taxon>
        <taxon>Hexapoda</taxon>
        <taxon>Insecta</taxon>
        <taxon>Pterygota</taxon>
        <taxon>Neoptera</taxon>
        <taxon>Endopterygota</taxon>
        <taxon>Coleoptera</taxon>
        <taxon>Polyphaga</taxon>
        <taxon>Elateriformia</taxon>
        <taxon>Elateroidea</taxon>
        <taxon>Lampyridae</taxon>
        <taxon>Luciolinae</taxon>
        <taxon>Aquatica</taxon>
    </lineage>
</organism>
<dbReference type="GO" id="GO:0012505">
    <property type="term" value="C:endomembrane system"/>
    <property type="evidence" value="ECO:0007669"/>
    <property type="project" value="UniProtKB-SubCell"/>
</dbReference>
<evidence type="ECO:0000313" key="8">
    <source>
        <dbReference type="EMBL" id="KAK4883291.1"/>
    </source>
</evidence>
<name>A0AAN7SBJ0_9COLE</name>
<feature type="transmembrane region" description="Helical" evidence="6">
    <location>
        <begin position="220"/>
        <end position="242"/>
    </location>
</feature>
<feature type="transmembrane region" description="Helical" evidence="6">
    <location>
        <begin position="176"/>
        <end position="195"/>
    </location>
</feature>
<feature type="transmembrane region" description="Helical" evidence="6">
    <location>
        <begin position="152"/>
        <end position="170"/>
    </location>
</feature>
<feature type="transmembrane region" description="Helical" evidence="6">
    <location>
        <begin position="70"/>
        <end position="91"/>
    </location>
</feature>
<evidence type="ECO:0000256" key="5">
    <source>
        <dbReference type="ARBA" id="ARBA00023136"/>
    </source>
</evidence>